<feature type="domain" description="Acyl-CoA dehydrogenase/oxidase C-terminal" evidence="6">
    <location>
        <begin position="214"/>
        <end position="340"/>
    </location>
</feature>
<accession>A0A3M2L403</accession>
<keyword evidence="4" id="KW-0274">FAD</keyword>
<dbReference type="Proteomes" id="UP000279275">
    <property type="component" value="Unassembled WGS sequence"/>
</dbReference>
<sequence>MDFSPDEGRQAVAAVVADVLDRHEERDERLWPTLLAAGLPGLAVPEEFGGDGMGIGEVATLLSELAAGGARTQLLATLGFGVLPLLAGPALPAKLAEQIFPAVLEGAVLTAAWHEPGHPLTLEPTTRAEVTGDQVRVTGRKVAVPYADTAAWLLVPTGAGLAVIPAGAPGLELRPSPSSTGAPEFSLHLDGVSIPAENLLDGDLAARQRYATAALGATAEGLLRGALTITAEHVATRRQFGRPLAEFQAVAQQIADVDIAARTVSVTATSAAWALAQDDPSPELLARIDDDLAVLAYWVAAELSPALQTCHHLHGGIGVDVTHALTRYTTQAKDLTRWLGGAALCLDRLGAACTSI</sequence>
<feature type="domain" description="Acyl-CoA dehydrogenase/oxidase N-terminal" evidence="7">
    <location>
        <begin position="12"/>
        <end position="78"/>
    </location>
</feature>
<dbReference type="SUPFAM" id="SSF47203">
    <property type="entry name" value="Acyl-CoA dehydrogenase C-terminal domain-like"/>
    <property type="match status" value="1"/>
</dbReference>
<dbReference type="InterPro" id="IPR009075">
    <property type="entry name" value="AcylCo_DH/oxidase_C"/>
</dbReference>
<comment type="similarity">
    <text evidence="2">Belongs to the acyl-CoA dehydrogenase family.</text>
</comment>
<dbReference type="GO" id="GO:0003995">
    <property type="term" value="F:acyl-CoA dehydrogenase activity"/>
    <property type="evidence" value="ECO:0007669"/>
    <property type="project" value="TreeGrafter"/>
</dbReference>
<dbReference type="Pfam" id="PF00441">
    <property type="entry name" value="Acyl-CoA_dh_1"/>
    <property type="match status" value="1"/>
</dbReference>
<protein>
    <submittedName>
        <fullName evidence="8">Acyl-CoA dehydrogenase</fullName>
    </submittedName>
</protein>
<dbReference type="OrthoDB" id="4319499at2"/>
<dbReference type="SUPFAM" id="SSF56645">
    <property type="entry name" value="Acyl-CoA dehydrogenase NM domain-like"/>
    <property type="match status" value="1"/>
</dbReference>
<dbReference type="GO" id="GO:0050660">
    <property type="term" value="F:flavin adenine dinucleotide binding"/>
    <property type="evidence" value="ECO:0007669"/>
    <property type="project" value="InterPro"/>
</dbReference>
<dbReference type="Gene3D" id="1.10.540.10">
    <property type="entry name" value="Acyl-CoA dehydrogenase/oxidase, N-terminal domain"/>
    <property type="match status" value="1"/>
</dbReference>
<evidence type="ECO:0000259" key="6">
    <source>
        <dbReference type="Pfam" id="PF00441"/>
    </source>
</evidence>
<dbReference type="InterPro" id="IPR009100">
    <property type="entry name" value="AcylCoA_DH/oxidase_NM_dom_sf"/>
</dbReference>
<proteinExistence type="inferred from homology"/>
<dbReference type="PANTHER" id="PTHR43884:SF20">
    <property type="entry name" value="ACYL-COA DEHYDROGENASE FADE28"/>
    <property type="match status" value="1"/>
</dbReference>
<evidence type="ECO:0000313" key="9">
    <source>
        <dbReference type="Proteomes" id="UP000279275"/>
    </source>
</evidence>
<gene>
    <name evidence="8" type="ORF">EBN03_26160</name>
</gene>
<evidence type="ECO:0000256" key="3">
    <source>
        <dbReference type="ARBA" id="ARBA00022630"/>
    </source>
</evidence>
<name>A0A3M2L403_9NOCA</name>
<dbReference type="AlphaFoldDB" id="A0A3M2L403"/>
<comment type="caution">
    <text evidence="8">The sequence shown here is derived from an EMBL/GenBank/DDBJ whole genome shotgun (WGS) entry which is preliminary data.</text>
</comment>
<dbReference type="RefSeq" id="WP_122190799.1">
    <property type="nucleotide sequence ID" value="NZ_RFFH01000015.1"/>
</dbReference>
<evidence type="ECO:0000256" key="5">
    <source>
        <dbReference type="ARBA" id="ARBA00023002"/>
    </source>
</evidence>
<dbReference type="InterPro" id="IPR013786">
    <property type="entry name" value="AcylCoA_DH/ox_N"/>
</dbReference>
<reference evidence="8 9" key="1">
    <citation type="submission" date="2018-10" db="EMBL/GenBank/DDBJ databases">
        <title>Isolation from cow dung.</title>
        <authorList>
            <person name="Ling L."/>
        </authorList>
    </citation>
    <scope>NUCLEOTIDE SEQUENCE [LARGE SCALE GENOMIC DNA]</scope>
    <source>
        <strain evidence="8 9">NEAU-LL90</strain>
    </source>
</reference>
<keyword evidence="3" id="KW-0285">Flavoprotein</keyword>
<evidence type="ECO:0000256" key="4">
    <source>
        <dbReference type="ARBA" id="ARBA00022827"/>
    </source>
</evidence>
<dbReference type="Pfam" id="PF02771">
    <property type="entry name" value="Acyl-CoA_dh_N"/>
    <property type="match status" value="1"/>
</dbReference>
<evidence type="ECO:0000256" key="2">
    <source>
        <dbReference type="ARBA" id="ARBA00009347"/>
    </source>
</evidence>
<organism evidence="8 9">
    <name type="scientific">Nocardia stercoris</name>
    <dbReference type="NCBI Taxonomy" id="2483361"/>
    <lineage>
        <taxon>Bacteria</taxon>
        <taxon>Bacillati</taxon>
        <taxon>Actinomycetota</taxon>
        <taxon>Actinomycetes</taxon>
        <taxon>Mycobacteriales</taxon>
        <taxon>Nocardiaceae</taxon>
        <taxon>Nocardia</taxon>
    </lineage>
</organism>
<evidence type="ECO:0000256" key="1">
    <source>
        <dbReference type="ARBA" id="ARBA00001974"/>
    </source>
</evidence>
<dbReference type="EMBL" id="RFFH01000015">
    <property type="protein sequence ID" value="RMI29238.1"/>
    <property type="molecule type" value="Genomic_DNA"/>
</dbReference>
<dbReference type="InterPro" id="IPR036250">
    <property type="entry name" value="AcylCo_DH-like_C"/>
</dbReference>
<comment type="cofactor">
    <cofactor evidence="1">
        <name>FAD</name>
        <dbReference type="ChEBI" id="CHEBI:57692"/>
    </cofactor>
</comment>
<keyword evidence="5" id="KW-0560">Oxidoreductase</keyword>
<dbReference type="Gene3D" id="1.20.140.10">
    <property type="entry name" value="Butyryl-CoA Dehydrogenase, subunit A, domain 3"/>
    <property type="match status" value="1"/>
</dbReference>
<keyword evidence="9" id="KW-1185">Reference proteome</keyword>
<dbReference type="PANTHER" id="PTHR43884">
    <property type="entry name" value="ACYL-COA DEHYDROGENASE"/>
    <property type="match status" value="1"/>
</dbReference>
<evidence type="ECO:0000313" key="8">
    <source>
        <dbReference type="EMBL" id="RMI29238.1"/>
    </source>
</evidence>
<dbReference type="InterPro" id="IPR046373">
    <property type="entry name" value="Acyl-CoA_Oxase/DH_mid-dom_sf"/>
</dbReference>
<evidence type="ECO:0000259" key="7">
    <source>
        <dbReference type="Pfam" id="PF02771"/>
    </source>
</evidence>
<dbReference type="Gene3D" id="2.40.110.10">
    <property type="entry name" value="Butyryl-CoA Dehydrogenase, subunit A, domain 2"/>
    <property type="match status" value="1"/>
</dbReference>
<dbReference type="InterPro" id="IPR037069">
    <property type="entry name" value="AcylCoA_DH/ox_N_sf"/>
</dbReference>